<evidence type="ECO:0000313" key="3">
    <source>
        <dbReference type="Proteomes" id="UP001214638"/>
    </source>
</evidence>
<gene>
    <name evidence="2" type="ORF">BdWA1_001206</name>
</gene>
<dbReference type="PROSITE" id="PS50848">
    <property type="entry name" value="START"/>
    <property type="match status" value="1"/>
</dbReference>
<protein>
    <submittedName>
        <fullName evidence="2">Bifunctional START domain/START-like domain superfamily</fullName>
    </submittedName>
</protein>
<evidence type="ECO:0000259" key="1">
    <source>
        <dbReference type="PROSITE" id="PS50848"/>
    </source>
</evidence>
<dbReference type="InterPro" id="IPR002913">
    <property type="entry name" value="START_lipid-bd_dom"/>
</dbReference>
<dbReference type="InterPro" id="IPR051213">
    <property type="entry name" value="START_lipid_transfer"/>
</dbReference>
<keyword evidence="3" id="KW-1185">Reference proteome</keyword>
<comment type="caution">
    <text evidence="2">The sequence shown here is derived from an EMBL/GenBank/DDBJ whole genome shotgun (WGS) entry which is preliminary data.</text>
</comment>
<dbReference type="Gene3D" id="3.30.530.20">
    <property type="match status" value="1"/>
</dbReference>
<dbReference type="AlphaFoldDB" id="A0AAD9PPE2"/>
<dbReference type="EMBL" id="JALLKP010000001">
    <property type="protein sequence ID" value="KAK2198197.1"/>
    <property type="molecule type" value="Genomic_DNA"/>
</dbReference>
<dbReference type="RefSeq" id="XP_067805039.1">
    <property type="nucleotide sequence ID" value="XM_067946248.1"/>
</dbReference>
<dbReference type="GO" id="GO:0005737">
    <property type="term" value="C:cytoplasm"/>
    <property type="evidence" value="ECO:0007669"/>
    <property type="project" value="UniProtKB-ARBA"/>
</dbReference>
<accession>A0AAD9PPE2</accession>
<feature type="domain" description="START" evidence="1">
    <location>
        <begin position="28"/>
        <end position="224"/>
    </location>
</feature>
<dbReference type="SUPFAM" id="SSF55961">
    <property type="entry name" value="Bet v1-like"/>
    <property type="match status" value="1"/>
</dbReference>
<dbReference type="PANTHER" id="PTHR19308:SF39">
    <property type="entry name" value="PHOSPHATIDYLCHOLINE TRANSFER PROTEIN"/>
    <property type="match status" value="1"/>
</dbReference>
<evidence type="ECO:0000313" key="2">
    <source>
        <dbReference type="EMBL" id="KAK2198197.1"/>
    </source>
</evidence>
<sequence>MQANTDIDSGYSSSDEGFISENMKSLFWSLQNREKFSSFTKVKDYKIGDFDMTLYSRERNGCAGLKEFMVEGTVDVKLENLLELVMHVERRTEWDDTYVEHEFLNDGVDNSDVIFSVSRFPFPMAKRTYVIRRTIYRNDDDSVVVYTKVIPYNVPKKYRWSIQVDDFESMLILKQTSDDACYMCCTYYENPKVVLPNTYLNMIIEGLVPRTLEKMLIACKKNDMEQCKEFCKNLQFIPMKQIDAA</sequence>
<dbReference type="GeneID" id="94335504"/>
<organism evidence="2 3">
    <name type="scientific">Babesia duncani</name>
    <dbReference type="NCBI Taxonomy" id="323732"/>
    <lineage>
        <taxon>Eukaryota</taxon>
        <taxon>Sar</taxon>
        <taxon>Alveolata</taxon>
        <taxon>Apicomplexa</taxon>
        <taxon>Aconoidasida</taxon>
        <taxon>Piroplasmida</taxon>
        <taxon>Babesiidae</taxon>
        <taxon>Babesia</taxon>
    </lineage>
</organism>
<proteinExistence type="predicted"/>
<dbReference type="KEGG" id="bdw:94335504"/>
<dbReference type="InterPro" id="IPR023393">
    <property type="entry name" value="START-like_dom_sf"/>
</dbReference>
<dbReference type="PANTHER" id="PTHR19308">
    <property type="entry name" value="PHOSPHATIDYLCHOLINE TRANSFER PROTEIN"/>
    <property type="match status" value="1"/>
</dbReference>
<dbReference type="GO" id="GO:0008289">
    <property type="term" value="F:lipid binding"/>
    <property type="evidence" value="ECO:0007669"/>
    <property type="project" value="InterPro"/>
</dbReference>
<dbReference type="Proteomes" id="UP001214638">
    <property type="component" value="Unassembled WGS sequence"/>
</dbReference>
<dbReference type="Pfam" id="PF01852">
    <property type="entry name" value="START"/>
    <property type="match status" value="1"/>
</dbReference>
<reference evidence="2" key="1">
    <citation type="journal article" date="2023" name="Nat. Microbiol.">
        <title>Babesia duncani multi-omics identifies virulence factors and drug targets.</title>
        <authorList>
            <person name="Singh P."/>
            <person name="Lonardi S."/>
            <person name="Liang Q."/>
            <person name="Vydyam P."/>
            <person name="Khabirova E."/>
            <person name="Fang T."/>
            <person name="Gihaz S."/>
            <person name="Thekkiniath J."/>
            <person name="Munshi M."/>
            <person name="Abel S."/>
            <person name="Ciampossin L."/>
            <person name="Batugedara G."/>
            <person name="Gupta M."/>
            <person name="Lu X.M."/>
            <person name="Lenz T."/>
            <person name="Chakravarty S."/>
            <person name="Cornillot E."/>
            <person name="Hu Y."/>
            <person name="Ma W."/>
            <person name="Gonzalez L.M."/>
            <person name="Sanchez S."/>
            <person name="Estrada K."/>
            <person name="Sanchez-Flores A."/>
            <person name="Montero E."/>
            <person name="Harb O.S."/>
            <person name="Le Roch K.G."/>
            <person name="Mamoun C.B."/>
        </authorList>
    </citation>
    <scope>NUCLEOTIDE SEQUENCE</scope>
    <source>
        <strain evidence="2">WA1</strain>
    </source>
</reference>
<name>A0AAD9PPE2_9APIC</name>